<comment type="caution">
    <text evidence="2">The sequence shown here is derived from an EMBL/GenBank/DDBJ whole genome shotgun (WGS) entry which is preliminary data.</text>
</comment>
<dbReference type="Pfam" id="PF01548">
    <property type="entry name" value="DEDD_Tnp_IS110"/>
    <property type="match status" value="1"/>
</dbReference>
<protein>
    <recommendedName>
        <fullName evidence="1">Transposase IS110-like N-terminal domain-containing protein</fullName>
    </recommendedName>
</protein>
<name>A0A167GCU3_9GAMM</name>
<dbReference type="EMBL" id="AUXT01000057">
    <property type="protein sequence ID" value="KZN54937.1"/>
    <property type="molecule type" value="Genomic_DNA"/>
</dbReference>
<reference evidence="2 3" key="1">
    <citation type="submission" date="2013-07" db="EMBL/GenBank/DDBJ databases">
        <title>Comparative Genomic and Metabolomic Analysis of Twelve Strains of Pseudoalteromonas luteoviolacea.</title>
        <authorList>
            <person name="Vynne N.G."/>
            <person name="Mansson M."/>
            <person name="Gram L."/>
        </authorList>
    </citation>
    <scope>NUCLEOTIDE SEQUENCE [LARGE SCALE GENOMIC DNA]</scope>
    <source>
        <strain evidence="2 3">NCIMB 1942</strain>
    </source>
</reference>
<dbReference type="GO" id="GO:0004803">
    <property type="term" value="F:transposase activity"/>
    <property type="evidence" value="ECO:0007669"/>
    <property type="project" value="InterPro"/>
</dbReference>
<evidence type="ECO:0000313" key="3">
    <source>
        <dbReference type="Proteomes" id="UP000076587"/>
    </source>
</evidence>
<accession>A0A167GCU3</accession>
<organism evidence="2 3">
    <name type="scientific">Pseudoalteromonas luteoviolacea NCIMB 1942</name>
    <dbReference type="NCBI Taxonomy" id="1365253"/>
    <lineage>
        <taxon>Bacteria</taxon>
        <taxon>Pseudomonadati</taxon>
        <taxon>Pseudomonadota</taxon>
        <taxon>Gammaproteobacteria</taxon>
        <taxon>Alteromonadales</taxon>
        <taxon>Pseudoalteromonadaceae</taxon>
        <taxon>Pseudoalteromonas</taxon>
    </lineage>
</organism>
<dbReference type="GO" id="GO:0006313">
    <property type="term" value="P:DNA transposition"/>
    <property type="evidence" value="ECO:0007669"/>
    <property type="project" value="InterPro"/>
</dbReference>
<sequence length="132" mass="15262">MNQIKEFVVGGVDTHKDIHVAAVVNELNQVLSSESFPTTRYGYKKMLMWMSSFGRVSRVGIECSGTYGLGLLRYMQSSGVDVLEVTSPDNSDRRRRRKNDTLMLKMQHMMLLANYVQLHQKQEMVWLNLLEF</sequence>
<dbReference type="PANTHER" id="PTHR33055:SF3">
    <property type="entry name" value="PUTATIVE TRANSPOSASE FOR IS117-RELATED"/>
    <property type="match status" value="1"/>
</dbReference>
<dbReference type="Proteomes" id="UP000076587">
    <property type="component" value="Unassembled WGS sequence"/>
</dbReference>
<evidence type="ECO:0000313" key="2">
    <source>
        <dbReference type="EMBL" id="KZN54937.1"/>
    </source>
</evidence>
<dbReference type="PANTHER" id="PTHR33055">
    <property type="entry name" value="TRANSPOSASE FOR INSERTION SEQUENCE ELEMENT IS1111A"/>
    <property type="match status" value="1"/>
</dbReference>
<proteinExistence type="predicted"/>
<dbReference type="AlphaFoldDB" id="A0A167GCU3"/>
<feature type="domain" description="Transposase IS110-like N-terminal" evidence="1">
    <location>
        <begin position="11"/>
        <end position="100"/>
    </location>
</feature>
<dbReference type="InterPro" id="IPR047650">
    <property type="entry name" value="Transpos_IS110"/>
</dbReference>
<dbReference type="OrthoDB" id="4337860at2"/>
<dbReference type="PATRIC" id="fig|1365253.3.peg.926"/>
<dbReference type="InterPro" id="IPR002525">
    <property type="entry name" value="Transp_IS110-like_N"/>
</dbReference>
<gene>
    <name evidence="2" type="ORF">N482_05125</name>
</gene>
<evidence type="ECO:0000259" key="1">
    <source>
        <dbReference type="Pfam" id="PF01548"/>
    </source>
</evidence>
<dbReference type="GO" id="GO:0003677">
    <property type="term" value="F:DNA binding"/>
    <property type="evidence" value="ECO:0007669"/>
    <property type="project" value="InterPro"/>
</dbReference>